<evidence type="ECO:0000313" key="3">
    <source>
        <dbReference type="Proteomes" id="UP001152622"/>
    </source>
</evidence>
<sequence>MSQHAKGPRLKDDQARRSVTAGLAYPLRRPGGRPSEILETAGLQGGDSVHAGAPRFAAFEKARFGPEFPKPPPEAVQEKSHFFCKRKLCLTCYKLTPADTQWRRSRPVAEPFARVPFDRRETGAWVFGVLKRCSVSKCFDCSGHSVNMQSDTPHIWSGGTLRADQLKPLGGSLIQSDGRALPLWRSATGWASPRSEDLFVAAAERPHGDSQTLHFIWPEGSHDSCKPMARGLSRLSFDTDSL</sequence>
<name>A0A9Q1ESL3_SYNKA</name>
<feature type="region of interest" description="Disordered" evidence="1">
    <location>
        <begin position="1"/>
        <end position="39"/>
    </location>
</feature>
<evidence type="ECO:0000313" key="2">
    <source>
        <dbReference type="EMBL" id="KAJ8344280.1"/>
    </source>
</evidence>
<comment type="caution">
    <text evidence="2">The sequence shown here is derived from an EMBL/GenBank/DDBJ whole genome shotgun (WGS) entry which is preliminary data.</text>
</comment>
<accession>A0A9Q1ESL3</accession>
<dbReference type="AlphaFoldDB" id="A0A9Q1ESL3"/>
<dbReference type="Proteomes" id="UP001152622">
    <property type="component" value="Chromosome 13"/>
</dbReference>
<gene>
    <name evidence="2" type="ORF">SKAU_G00316090</name>
</gene>
<dbReference type="EMBL" id="JAINUF010000013">
    <property type="protein sequence ID" value="KAJ8344280.1"/>
    <property type="molecule type" value="Genomic_DNA"/>
</dbReference>
<protein>
    <submittedName>
        <fullName evidence="2">Uncharacterized protein</fullName>
    </submittedName>
</protein>
<organism evidence="2 3">
    <name type="scientific">Synaphobranchus kaupii</name>
    <name type="common">Kaup's arrowtooth eel</name>
    <dbReference type="NCBI Taxonomy" id="118154"/>
    <lineage>
        <taxon>Eukaryota</taxon>
        <taxon>Metazoa</taxon>
        <taxon>Chordata</taxon>
        <taxon>Craniata</taxon>
        <taxon>Vertebrata</taxon>
        <taxon>Euteleostomi</taxon>
        <taxon>Actinopterygii</taxon>
        <taxon>Neopterygii</taxon>
        <taxon>Teleostei</taxon>
        <taxon>Anguilliformes</taxon>
        <taxon>Synaphobranchidae</taxon>
        <taxon>Synaphobranchus</taxon>
    </lineage>
</organism>
<keyword evidence="3" id="KW-1185">Reference proteome</keyword>
<reference evidence="2" key="1">
    <citation type="journal article" date="2023" name="Science">
        <title>Genome structures resolve the early diversification of teleost fishes.</title>
        <authorList>
            <person name="Parey E."/>
            <person name="Louis A."/>
            <person name="Montfort J."/>
            <person name="Bouchez O."/>
            <person name="Roques C."/>
            <person name="Iampietro C."/>
            <person name="Lluch J."/>
            <person name="Castinel A."/>
            <person name="Donnadieu C."/>
            <person name="Desvignes T."/>
            <person name="Floi Bucao C."/>
            <person name="Jouanno E."/>
            <person name="Wen M."/>
            <person name="Mejri S."/>
            <person name="Dirks R."/>
            <person name="Jansen H."/>
            <person name="Henkel C."/>
            <person name="Chen W.J."/>
            <person name="Zahm M."/>
            <person name="Cabau C."/>
            <person name="Klopp C."/>
            <person name="Thompson A.W."/>
            <person name="Robinson-Rechavi M."/>
            <person name="Braasch I."/>
            <person name="Lecointre G."/>
            <person name="Bobe J."/>
            <person name="Postlethwait J.H."/>
            <person name="Berthelot C."/>
            <person name="Roest Crollius H."/>
            <person name="Guiguen Y."/>
        </authorList>
    </citation>
    <scope>NUCLEOTIDE SEQUENCE</scope>
    <source>
        <strain evidence="2">WJC10195</strain>
    </source>
</reference>
<evidence type="ECO:0000256" key="1">
    <source>
        <dbReference type="SAM" id="MobiDB-lite"/>
    </source>
</evidence>
<proteinExistence type="predicted"/>